<keyword evidence="3" id="KW-1185">Reference proteome</keyword>
<dbReference type="InterPro" id="IPR017517">
    <property type="entry name" value="Maleyloyr_isom"/>
</dbReference>
<feature type="domain" description="Mycothiol-dependent maleylpyruvate isomerase metal-binding" evidence="1">
    <location>
        <begin position="28"/>
        <end position="149"/>
    </location>
</feature>
<dbReference type="InterPro" id="IPR034660">
    <property type="entry name" value="DinB/YfiT-like"/>
</dbReference>
<dbReference type="Proteomes" id="UP001501521">
    <property type="component" value="Unassembled WGS sequence"/>
</dbReference>
<dbReference type="GO" id="GO:0016853">
    <property type="term" value="F:isomerase activity"/>
    <property type="evidence" value="ECO:0007669"/>
    <property type="project" value="UniProtKB-KW"/>
</dbReference>
<dbReference type="InterPro" id="IPR024344">
    <property type="entry name" value="MDMPI_metal-binding"/>
</dbReference>
<evidence type="ECO:0000313" key="2">
    <source>
        <dbReference type="EMBL" id="GAA4903479.1"/>
    </source>
</evidence>
<organism evidence="2 3">
    <name type="scientific">Tessaracoccus lubricantis</name>
    <dbReference type="NCBI Taxonomy" id="545543"/>
    <lineage>
        <taxon>Bacteria</taxon>
        <taxon>Bacillati</taxon>
        <taxon>Actinomycetota</taxon>
        <taxon>Actinomycetes</taxon>
        <taxon>Propionibacteriales</taxon>
        <taxon>Propionibacteriaceae</taxon>
        <taxon>Tessaracoccus</taxon>
    </lineage>
</organism>
<gene>
    <name evidence="2" type="ORF">GCM10025789_23020</name>
</gene>
<dbReference type="SUPFAM" id="SSF109854">
    <property type="entry name" value="DinB/YfiT-like putative metalloenzymes"/>
    <property type="match status" value="1"/>
</dbReference>
<dbReference type="Pfam" id="PF11716">
    <property type="entry name" value="MDMPI_N"/>
    <property type="match status" value="1"/>
</dbReference>
<dbReference type="NCBIfam" id="TIGR03083">
    <property type="entry name" value="maleylpyruvate isomerase family mycothiol-dependent enzyme"/>
    <property type="match status" value="1"/>
</dbReference>
<dbReference type="EMBL" id="BAABLV010000036">
    <property type="protein sequence ID" value="GAA4903479.1"/>
    <property type="molecule type" value="Genomic_DNA"/>
</dbReference>
<dbReference type="RefSeq" id="WP_345582982.1">
    <property type="nucleotide sequence ID" value="NZ_BAABLV010000036.1"/>
</dbReference>
<accession>A0ABP9FJ59</accession>
<proteinExistence type="predicted"/>
<keyword evidence="2" id="KW-0413">Isomerase</keyword>
<evidence type="ECO:0000313" key="3">
    <source>
        <dbReference type="Proteomes" id="UP001501521"/>
    </source>
</evidence>
<evidence type="ECO:0000259" key="1">
    <source>
        <dbReference type="Pfam" id="PF11716"/>
    </source>
</evidence>
<dbReference type="Gene3D" id="1.20.120.450">
    <property type="entry name" value="dinb family like domain"/>
    <property type="match status" value="1"/>
</dbReference>
<sequence length="233" mass="25375">MPINRLPFGDVVSAVREHTSLLLGTTIGFTEEDWALPTGLTGWTRSHVAAHLVEGARAMVRVIGELQEGVQSEMYGSRGEDRQAIELGAIAGGLALQIELDTSASELQELLPELDGDLREIRLRDGHHIPARHVPLARLSEVVLHHLDLDANFSASVLEPDIALGLLAFQVERIGHRDDYPPLRLVADEGYEGTVGRTVDPATFHGPAADLLAWLMRGVESSRIYRANDDGGD</sequence>
<comment type="caution">
    <text evidence="2">The sequence shown here is derived from an EMBL/GenBank/DDBJ whole genome shotgun (WGS) entry which is preliminary data.</text>
</comment>
<name>A0ABP9FJ59_9ACTN</name>
<reference evidence="3" key="1">
    <citation type="journal article" date="2019" name="Int. J. Syst. Evol. Microbiol.">
        <title>The Global Catalogue of Microorganisms (GCM) 10K type strain sequencing project: providing services to taxonomists for standard genome sequencing and annotation.</title>
        <authorList>
            <consortium name="The Broad Institute Genomics Platform"/>
            <consortium name="The Broad Institute Genome Sequencing Center for Infectious Disease"/>
            <person name="Wu L."/>
            <person name="Ma J."/>
        </authorList>
    </citation>
    <scope>NUCLEOTIDE SEQUENCE [LARGE SCALE GENOMIC DNA]</scope>
    <source>
        <strain evidence="3">JCM 19125</strain>
    </source>
</reference>
<protein>
    <submittedName>
        <fullName evidence="2">Maleylpyruvate isomerase family mycothiol-dependent enzyme</fullName>
    </submittedName>
</protein>